<organism evidence="2 3">
    <name type="scientific">Rotaria socialis</name>
    <dbReference type="NCBI Taxonomy" id="392032"/>
    <lineage>
        <taxon>Eukaryota</taxon>
        <taxon>Metazoa</taxon>
        <taxon>Spiralia</taxon>
        <taxon>Gnathifera</taxon>
        <taxon>Rotifera</taxon>
        <taxon>Eurotatoria</taxon>
        <taxon>Bdelloidea</taxon>
        <taxon>Philodinida</taxon>
        <taxon>Philodinidae</taxon>
        <taxon>Rotaria</taxon>
    </lineage>
</organism>
<comment type="caution">
    <text evidence="2">The sequence shown here is derived from an EMBL/GenBank/DDBJ whole genome shotgun (WGS) entry which is preliminary data.</text>
</comment>
<accession>A0A821I6L8</accession>
<sequence length="302" mass="34316">MYPPLPTCQNFVIPDFISKIIDSIPFLLFDQTRDEFGGRLLVFSLRTVKDSKTYPVLFALTSNRKEATYIAIPDVIRTEAQHHGVSFASHMFISDYEQAWTNAVQRKLITTSISECWFHHCVGATAFRTNNSTECQILQLLDRRKEISVATDLFLNLLFYSTNLASAASIEHILKSKQLEVSTKKIQSIHTCIAQHVHSEPIYEQIEITDDESDIEEFDPMLFSSPSNSINNSDNENPTQILEARMSASKQARSKETNIVTQTDLIQLTYDVINEESSTTNNEDGLNLNFMFNNEQSVTILT</sequence>
<protein>
    <recommendedName>
        <fullName evidence="1">MULE transposase domain-containing protein</fullName>
    </recommendedName>
</protein>
<dbReference type="Pfam" id="PF10551">
    <property type="entry name" value="MULE"/>
    <property type="match status" value="1"/>
</dbReference>
<evidence type="ECO:0000259" key="1">
    <source>
        <dbReference type="Pfam" id="PF10551"/>
    </source>
</evidence>
<reference evidence="2" key="1">
    <citation type="submission" date="2021-02" db="EMBL/GenBank/DDBJ databases">
        <authorList>
            <person name="Nowell W R."/>
        </authorList>
    </citation>
    <scope>NUCLEOTIDE SEQUENCE</scope>
</reference>
<dbReference type="InterPro" id="IPR018289">
    <property type="entry name" value="MULE_transposase_dom"/>
</dbReference>
<proteinExistence type="predicted"/>
<dbReference type="AlphaFoldDB" id="A0A821I6L8"/>
<dbReference type="EMBL" id="CAJOBR010002674">
    <property type="protein sequence ID" value="CAF4697355.1"/>
    <property type="molecule type" value="Genomic_DNA"/>
</dbReference>
<dbReference type="Proteomes" id="UP000663848">
    <property type="component" value="Unassembled WGS sequence"/>
</dbReference>
<feature type="domain" description="MULE transposase" evidence="1">
    <location>
        <begin position="39"/>
        <end position="120"/>
    </location>
</feature>
<evidence type="ECO:0000313" key="3">
    <source>
        <dbReference type="Proteomes" id="UP000663848"/>
    </source>
</evidence>
<name>A0A821I6L8_9BILA</name>
<gene>
    <name evidence="2" type="ORF">QYT958_LOCUS17568</name>
</gene>
<evidence type="ECO:0000313" key="2">
    <source>
        <dbReference type="EMBL" id="CAF4697355.1"/>
    </source>
</evidence>